<organism evidence="2 3">
    <name type="scientific">Colletotrichum salicis</name>
    <dbReference type="NCBI Taxonomy" id="1209931"/>
    <lineage>
        <taxon>Eukaryota</taxon>
        <taxon>Fungi</taxon>
        <taxon>Dikarya</taxon>
        <taxon>Ascomycota</taxon>
        <taxon>Pezizomycotina</taxon>
        <taxon>Sordariomycetes</taxon>
        <taxon>Hypocreomycetidae</taxon>
        <taxon>Glomerellales</taxon>
        <taxon>Glomerellaceae</taxon>
        <taxon>Colletotrichum</taxon>
        <taxon>Colletotrichum acutatum species complex</taxon>
    </lineage>
</organism>
<evidence type="ECO:0000313" key="3">
    <source>
        <dbReference type="Proteomes" id="UP000070121"/>
    </source>
</evidence>
<dbReference type="EMBL" id="JFFI01002458">
    <property type="protein sequence ID" value="KXH33128.1"/>
    <property type="molecule type" value="Genomic_DNA"/>
</dbReference>
<comment type="caution">
    <text evidence="2">The sequence shown here is derived from an EMBL/GenBank/DDBJ whole genome shotgun (WGS) entry which is preliminary data.</text>
</comment>
<name>A0A135SB35_9PEZI</name>
<reference evidence="2 3" key="1">
    <citation type="submission" date="2014-02" db="EMBL/GenBank/DDBJ databases">
        <title>The genome sequence of Colletotrichum salicis CBS 607.94.</title>
        <authorList>
            <person name="Baroncelli R."/>
            <person name="Thon M.R."/>
        </authorList>
    </citation>
    <scope>NUCLEOTIDE SEQUENCE [LARGE SCALE GENOMIC DNA]</scope>
    <source>
        <strain evidence="2 3">CBS 607.94</strain>
    </source>
</reference>
<gene>
    <name evidence="2" type="ORF">CSAL01_11546</name>
</gene>
<proteinExistence type="predicted"/>
<dbReference type="Proteomes" id="UP000070121">
    <property type="component" value="Unassembled WGS sequence"/>
</dbReference>
<evidence type="ECO:0000256" key="1">
    <source>
        <dbReference type="SAM" id="MobiDB-lite"/>
    </source>
</evidence>
<sequence>MDTDGSDSGGDLLDFVVSDDYPVSSIQPTSSTLATSPTVESVDSLPDLDGVLMSSKGKKILGVVDTGDDGSDVDATPRAQGGGRLQRRRPVFDSDSDE</sequence>
<evidence type="ECO:0000313" key="2">
    <source>
        <dbReference type="EMBL" id="KXH33128.1"/>
    </source>
</evidence>
<keyword evidence="3" id="KW-1185">Reference proteome</keyword>
<feature type="region of interest" description="Disordered" evidence="1">
    <location>
        <begin position="62"/>
        <end position="98"/>
    </location>
</feature>
<dbReference type="STRING" id="1209931.A0A135SB35"/>
<dbReference type="AlphaFoldDB" id="A0A135SB35"/>
<protein>
    <submittedName>
        <fullName evidence="2">Type III restriction enzyme</fullName>
    </submittedName>
</protein>
<accession>A0A135SB35</accession>